<dbReference type="Gene3D" id="3.30.1330.10">
    <property type="entry name" value="PurM-like, N-terminal domain"/>
    <property type="match status" value="1"/>
</dbReference>
<dbReference type="InterPro" id="IPR016188">
    <property type="entry name" value="PurM-like_N"/>
</dbReference>
<keyword evidence="8 15" id="KW-0547">Nucleotide-binding</keyword>
<dbReference type="KEGG" id="pfer:IRI77_23395"/>
<evidence type="ECO:0000256" key="15">
    <source>
        <dbReference type="HAMAP-Rule" id="MF_00741"/>
    </source>
</evidence>
<dbReference type="RefSeq" id="WP_194447424.1">
    <property type="nucleotide sequence ID" value="NZ_CP063849.1"/>
</dbReference>
<evidence type="ECO:0000256" key="8">
    <source>
        <dbReference type="ARBA" id="ARBA00022741"/>
    </source>
</evidence>
<sequence>MPTKKTIRYQDAGVNIDEADRAVGYIKVAAKKTFTRGVLTDIGSFGAMYRLAGYKRPVLISSADGVGTKIKVAFMTGRHDTVGQDLVNHCVNDIAVQGAMPLFFLDYFAVGKLEAEVAGQIGTGLGKACQENGCALIGGETAEMPGLYQPGEYDLAGFIVGAAEQAKLLTGKTVQPGDLLLGLPSTGLHTNGYSLARKLLFEVGKYTPKTFLPELDCTLADELLKVHRSYLKPIQKLLKANLLAAAAHITGGGITDNTPRVLPKGMAAEVKLGSWPVLPVFELLRRLGNVPDDDYRRTFNLGIGMILVIPQKKAAKATRLLKHMKEPYYEIGKIIAQPRGKGRVIYK</sequence>
<evidence type="ECO:0000256" key="1">
    <source>
        <dbReference type="ARBA" id="ARBA00004496"/>
    </source>
</evidence>
<dbReference type="HAMAP" id="MF_00741">
    <property type="entry name" value="AIRS"/>
    <property type="match status" value="1"/>
</dbReference>
<evidence type="ECO:0000256" key="2">
    <source>
        <dbReference type="ARBA" id="ARBA00004686"/>
    </source>
</evidence>
<dbReference type="FunFam" id="3.30.1330.10:FF:000001">
    <property type="entry name" value="Phosphoribosylformylglycinamidine cyclo-ligase"/>
    <property type="match status" value="1"/>
</dbReference>
<dbReference type="SUPFAM" id="SSF56042">
    <property type="entry name" value="PurM C-terminal domain-like"/>
    <property type="match status" value="1"/>
</dbReference>
<evidence type="ECO:0000256" key="13">
    <source>
        <dbReference type="ARBA" id="ARBA00033093"/>
    </source>
</evidence>
<dbReference type="GO" id="GO:0004641">
    <property type="term" value="F:phosphoribosylformylglycinamidine cyclo-ligase activity"/>
    <property type="evidence" value="ECO:0007669"/>
    <property type="project" value="UniProtKB-UniRule"/>
</dbReference>
<dbReference type="InterPro" id="IPR036676">
    <property type="entry name" value="PurM-like_C_sf"/>
</dbReference>
<dbReference type="UniPathway" id="UPA00074">
    <property type="reaction ID" value="UER00129"/>
</dbReference>
<keyword evidence="7 15" id="KW-0436">Ligase</keyword>
<evidence type="ECO:0000256" key="4">
    <source>
        <dbReference type="ARBA" id="ARBA00013047"/>
    </source>
</evidence>
<dbReference type="GO" id="GO:0005829">
    <property type="term" value="C:cytosol"/>
    <property type="evidence" value="ECO:0007669"/>
    <property type="project" value="TreeGrafter"/>
</dbReference>
<accession>A0A7S7NMB4</accession>
<keyword evidence="6 15" id="KW-0963">Cytoplasm</keyword>
<comment type="catalytic activity">
    <reaction evidence="14 15">
        <text>2-formamido-N(1)-(5-O-phospho-beta-D-ribosyl)acetamidine + ATP = 5-amino-1-(5-phospho-beta-D-ribosyl)imidazole + ADP + phosphate + H(+)</text>
        <dbReference type="Rhea" id="RHEA:23032"/>
        <dbReference type="ChEBI" id="CHEBI:15378"/>
        <dbReference type="ChEBI" id="CHEBI:30616"/>
        <dbReference type="ChEBI" id="CHEBI:43474"/>
        <dbReference type="ChEBI" id="CHEBI:137981"/>
        <dbReference type="ChEBI" id="CHEBI:147287"/>
        <dbReference type="ChEBI" id="CHEBI:456216"/>
        <dbReference type="EC" id="6.3.3.1"/>
    </reaction>
</comment>
<dbReference type="Gene3D" id="3.90.650.10">
    <property type="entry name" value="PurM-like C-terminal domain"/>
    <property type="match status" value="1"/>
</dbReference>
<dbReference type="GO" id="GO:0006189">
    <property type="term" value="P:'de novo' IMP biosynthetic process"/>
    <property type="evidence" value="ECO:0007669"/>
    <property type="project" value="UniProtKB-UniRule"/>
</dbReference>
<evidence type="ECO:0000256" key="12">
    <source>
        <dbReference type="ARBA" id="ARBA00032931"/>
    </source>
</evidence>
<dbReference type="EMBL" id="CP063849">
    <property type="protein sequence ID" value="QOY85754.1"/>
    <property type="molecule type" value="Genomic_DNA"/>
</dbReference>
<keyword evidence="9 15" id="KW-0658">Purine biosynthesis</keyword>
<evidence type="ECO:0000256" key="7">
    <source>
        <dbReference type="ARBA" id="ARBA00022598"/>
    </source>
</evidence>
<comment type="similarity">
    <text evidence="3 15">Belongs to the AIR synthase family.</text>
</comment>
<dbReference type="PANTHER" id="PTHR10520:SF12">
    <property type="entry name" value="TRIFUNCTIONAL PURINE BIOSYNTHETIC PROTEIN ADENOSINE-3"/>
    <property type="match status" value="1"/>
</dbReference>
<dbReference type="GO" id="GO:0046084">
    <property type="term" value="P:adenine biosynthetic process"/>
    <property type="evidence" value="ECO:0007669"/>
    <property type="project" value="TreeGrafter"/>
</dbReference>
<evidence type="ECO:0000313" key="18">
    <source>
        <dbReference type="EMBL" id="QOY85754.1"/>
    </source>
</evidence>
<evidence type="ECO:0000256" key="3">
    <source>
        <dbReference type="ARBA" id="ARBA00010280"/>
    </source>
</evidence>
<dbReference type="EC" id="6.3.3.1" evidence="4 15"/>
<dbReference type="Pfam" id="PF00586">
    <property type="entry name" value="AIRS"/>
    <property type="match status" value="1"/>
</dbReference>
<dbReference type="InterPro" id="IPR036921">
    <property type="entry name" value="PurM-like_N_sf"/>
</dbReference>
<gene>
    <name evidence="15" type="primary">purM</name>
    <name evidence="18" type="ORF">IRI77_23395</name>
</gene>
<keyword evidence="19" id="KW-1185">Reference proteome</keyword>
<feature type="domain" description="PurM-like C-terminal" evidence="17">
    <location>
        <begin position="175"/>
        <end position="344"/>
    </location>
</feature>
<comment type="pathway">
    <text evidence="2 15">Purine metabolism; IMP biosynthesis via de novo pathway; 5-amino-1-(5-phospho-D-ribosyl)imidazole from N(2)-formyl-N(1)-(5-phospho-D-ribosyl)glycinamide: step 2/2.</text>
</comment>
<comment type="subcellular location">
    <subcellularLocation>
        <location evidence="1 15">Cytoplasm</location>
    </subcellularLocation>
</comment>
<evidence type="ECO:0000259" key="17">
    <source>
        <dbReference type="Pfam" id="PF02769"/>
    </source>
</evidence>
<dbReference type="FunFam" id="3.90.650.10:FF:000011">
    <property type="entry name" value="Phosphoribosylformylglycinamidine cyclo-ligase"/>
    <property type="match status" value="1"/>
</dbReference>
<evidence type="ECO:0000256" key="9">
    <source>
        <dbReference type="ARBA" id="ARBA00022755"/>
    </source>
</evidence>
<dbReference type="AlphaFoldDB" id="A0A7S7NMB4"/>
<name>A0A7S7NMB4_PALFE</name>
<evidence type="ECO:0000259" key="16">
    <source>
        <dbReference type="Pfam" id="PF00586"/>
    </source>
</evidence>
<evidence type="ECO:0000256" key="6">
    <source>
        <dbReference type="ARBA" id="ARBA00022490"/>
    </source>
</evidence>
<dbReference type="Proteomes" id="UP000593892">
    <property type="component" value="Chromosome"/>
</dbReference>
<dbReference type="GO" id="GO:0004637">
    <property type="term" value="F:phosphoribosylamine-glycine ligase activity"/>
    <property type="evidence" value="ECO:0007669"/>
    <property type="project" value="TreeGrafter"/>
</dbReference>
<dbReference type="InterPro" id="IPR010918">
    <property type="entry name" value="PurM-like_C_dom"/>
</dbReference>
<proteinExistence type="inferred from homology"/>
<dbReference type="GO" id="GO:0005524">
    <property type="term" value="F:ATP binding"/>
    <property type="evidence" value="ECO:0007669"/>
    <property type="project" value="UniProtKB-KW"/>
</dbReference>
<dbReference type="InterPro" id="IPR004733">
    <property type="entry name" value="PurM_cligase"/>
</dbReference>
<dbReference type="CDD" id="cd02196">
    <property type="entry name" value="PurM"/>
    <property type="match status" value="1"/>
</dbReference>
<evidence type="ECO:0000313" key="19">
    <source>
        <dbReference type="Proteomes" id="UP000593892"/>
    </source>
</evidence>
<reference evidence="18 19" key="1">
    <citation type="submission" date="2020-10" db="EMBL/GenBank/DDBJ databases">
        <title>Complete genome sequence of Paludibaculum fermentans P105T, a facultatively anaerobic acidobacterium capable of dissimilatory Fe(III) reduction.</title>
        <authorList>
            <person name="Dedysh S.N."/>
            <person name="Beletsky A.V."/>
            <person name="Kulichevskaya I.S."/>
            <person name="Mardanov A.V."/>
            <person name="Ravin N.V."/>
        </authorList>
    </citation>
    <scope>NUCLEOTIDE SEQUENCE [LARGE SCALE GENOMIC DNA]</scope>
    <source>
        <strain evidence="18 19">P105</strain>
    </source>
</reference>
<evidence type="ECO:0000256" key="14">
    <source>
        <dbReference type="ARBA" id="ARBA00049057"/>
    </source>
</evidence>
<dbReference type="Pfam" id="PF02769">
    <property type="entry name" value="AIRS_C"/>
    <property type="match status" value="1"/>
</dbReference>
<protein>
    <recommendedName>
        <fullName evidence="5 15">Phosphoribosylformylglycinamidine cyclo-ligase</fullName>
        <ecNumber evidence="4 15">6.3.3.1</ecNumber>
    </recommendedName>
    <alternativeName>
        <fullName evidence="12 15">AIR synthase</fullName>
    </alternativeName>
    <alternativeName>
        <fullName evidence="13 15">AIRS</fullName>
    </alternativeName>
    <alternativeName>
        <fullName evidence="11 15">Phosphoribosyl-aminoimidazole synthetase</fullName>
    </alternativeName>
</protein>
<dbReference type="NCBIfam" id="TIGR00878">
    <property type="entry name" value="purM"/>
    <property type="match status" value="1"/>
</dbReference>
<evidence type="ECO:0000256" key="10">
    <source>
        <dbReference type="ARBA" id="ARBA00022840"/>
    </source>
</evidence>
<evidence type="ECO:0000256" key="11">
    <source>
        <dbReference type="ARBA" id="ARBA00031908"/>
    </source>
</evidence>
<dbReference type="SUPFAM" id="SSF55326">
    <property type="entry name" value="PurM N-terminal domain-like"/>
    <property type="match status" value="1"/>
</dbReference>
<feature type="domain" description="PurM-like N-terminal" evidence="16">
    <location>
        <begin position="58"/>
        <end position="162"/>
    </location>
</feature>
<organism evidence="18 19">
    <name type="scientific">Paludibaculum fermentans</name>
    <dbReference type="NCBI Taxonomy" id="1473598"/>
    <lineage>
        <taxon>Bacteria</taxon>
        <taxon>Pseudomonadati</taxon>
        <taxon>Acidobacteriota</taxon>
        <taxon>Terriglobia</taxon>
        <taxon>Bryobacterales</taxon>
        <taxon>Bryobacteraceae</taxon>
        <taxon>Paludibaculum</taxon>
    </lineage>
</organism>
<evidence type="ECO:0000256" key="5">
    <source>
        <dbReference type="ARBA" id="ARBA00020367"/>
    </source>
</evidence>
<dbReference type="PANTHER" id="PTHR10520">
    <property type="entry name" value="TRIFUNCTIONAL PURINE BIOSYNTHETIC PROTEIN ADENOSINE-3-RELATED"/>
    <property type="match status" value="1"/>
</dbReference>
<keyword evidence="10 15" id="KW-0067">ATP-binding</keyword>